<evidence type="ECO:0000256" key="3">
    <source>
        <dbReference type="ARBA" id="ARBA00019693"/>
    </source>
</evidence>
<keyword evidence="7" id="KW-0539">Nucleus</keyword>
<sequence>MDSKVTSKTSSLKALLLKAWSERWTDLQWGIHIKAILPRGVSGDVYNLADIIFQQALVGPAPNQLILSYLKHSLSSQLISYVAVVSRISKFESFHKPHCVLCLLNFLDNFENALTCRTKQEENSLPGSVLSVVTWLLNCYQYYLLHPCPFPELTRKPILLLNKIVQNPFTCAVLYLAKHGQKNDYEIAKKCEEIKMIITEKCIEFDDFSVNFPVLLKNLEDLDIGILQKPNRKENSLDYSVQALLKVTVLLNPTVDSQAVVNNLLIIQQLKGFKNARLYMEVIRASLINLNDAVQENCSAYWGAFTFIKLPHIIQLLACHYASNSNCLPEQASKEIVDGFVLLMEFCPLLNNIDTKTQNNNVESLLNEMVKVSVISEADKTKILDIRKSNSIDTRMIAMMVPQVAPSSLPSLMSTANTALTKIRKSLESDLQESLVGVLSILVGGNSYEIISTFAAVKGELRPFVTELIKFNELCRQLNDNDGVSQHSKSLIFDLTFVILCSFVQDYGSDAVLANKDGDSFFETWVRNCMKEYDFNKTMISLRKGHDPAKIETLIEYFKSGEFDIKNPKMCWDEMCFAMPAVMKKIHNGWRTSGNSLYSGLEVKKMLDSISSQACCLSICSVSWLCSYMQILQGEELLKARNMIQQLITYMDQGFRNSAQNKSCQQDYYKERCMLTGYILRKMQNYANPPMTSTDVVPPSRSIPLKDAVYKQLVPVWDVVLQKGCLTSEAAHLFKTVISVSDSKLFMKFMLHEIMKLRSEDELNKAVDLLFALFYFSIHDFTVALLYHIPYLLFKPDKVELVEPQSTAIAKLTAFVICAAVHAEFNSKKKVENNKDVDFEQDLEELCPASKIMRMSGVQSGNTPLVYVSTGSGFASNHQTLTSGPLLKSLTVLFRSFDTVASRAGIVNADTYFVFNVIKQIVQCGKKTAKPILSHLPSDLIPNLMRAVPELFTMELILQLYCLDSAAKTAVRDLCLLRNLTMKQ</sequence>
<dbReference type="GO" id="GO:0003712">
    <property type="term" value="F:transcription coregulator activity"/>
    <property type="evidence" value="ECO:0007669"/>
    <property type="project" value="TreeGrafter"/>
</dbReference>
<comment type="similarity">
    <text evidence="2">Belongs to the Mediator complex subunit 24 family.</text>
</comment>
<keyword evidence="4" id="KW-0805">Transcription regulation</keyword>
<organism evidence="9 10">
    <name type="scientific">Parthenolecanium corni</name>
    <dbReference type="NCBI Taxonomy" id="536013"/>
    <lineage>
        <taxon>Eukaryota</taxon>
        <taxon>Metazoa</taxon>
        <taxon>Ecdysozoa</taxon>
        <taxon>Arthropoda</taxon>
        <taxon>Hexapoda</taxon>
        <taxon>Insecta</taxon>
        <taxon>Pterygota</taxon>
        <taxon>Neoptera</taxon>
        <taxon>Paraneoptera</taxon>
        <taxon>Hemiptera</taxon>
        <taxon>Sternorrhyncha</taxon>
        <taxon>Coccoidea</taxon>
        <taxon>Coccidae</taxon>
        <taxon>Parthenolecanium</taxon>
    </lineage>
</organism>
<name>A0AAN9TM43_9HEMI</name>
<keyword evidence="10" id="KW-1185">Reference proteome</keyword>
<dbReference type="PANTHER" id="PTHR12898">
    <property type="entry name" value="MEDIATOR OF RNA POLYMERASE II TRANSCRIPTION SUBUNIT 24"/>
    <property type="match status" value="1"/>
</dbReference>
<evidence type="ECO:0000256" key="5">
    <source>
        <dbReference type="ARBA" id="ARBA00023159"/>
    </source>
</evidence>
<keyword evidence="5" id="KW-0010">Activator</keyword>
<evidence type="ECO:0000256" key="8">
    <source>
        <dbReference type="ARBA" id="ARBA00031960"/>
    </source>
</evidence>
<reference evidence="9 10" key="1">
    <citation type="submission" date="2024-03" db="EMBL/GenBank/DDBJ databases">
        <title>Adaptation during the transition from Ophiocordyceps entomopathogen to insect associate is accompanied by gene loss and intensified selection.</title>
        <authorList>
            <person name="Ward C.M."/>
            <person name="Onetto C.A."/>
            <person name="Borneman A.R."/>
        </authorList>
    </citation>
    <scope>NUCLEOTIDE SEQUENCE [LARGE SCALE GENOMIC DNA]</scope>
    <source>
        <strain evidence="9">AWRI1</strain>
        <tissue evidence="9">Single Adult Female</tissue>
    </source>
</reference>
<evidence type="ECO:0000313" key="10">
    <source>
        <dbReference type="Proteomes" id="UP001367676"/>
    </source>
</evidence>
<dbReference type="GO" id="GO:0060261">
    <property type="term" value="P:positive regulation of transcription initiation by RNA polymerase II"/>
    <property type="evidence" value="ECO:0007669"/>
    <property type="project" value="TreeGrafter"/>
</dbReference>
<dbReference type="PANTHER" id="PTHR12898:SF1">
    <property type="entry name" value="MEDIATOR OF RNA POLYMERASE II TRANSCRIPTION SUBUNIT 24"/>
    <property type="match status" value="1"/>
</dbReference>
<dbReference type="Proteomes" id="UP001367676">
    <property type="component" value="Unassembled WGS sequence"/>
</dbReference>
<evidence type="ECO:0000313" key="9">
    <source>
        <dbReference type="EMBL" id="KAK7575601.1"/>
    </source>
</evidence>
<evidence type="ECO:0000256" key="2">
    <source>
        <dbReference type="ARBA" id="ARBA00007864"/>
    </source>
</evidence>
<comment type="subcellular location">
    <subcellularLocation>
        <location evidence="1">Nucleus</location>
    </subcellularLocation>
</comment>
<gene>
    <name evidence="9" type="ORF">V9T40_011887</name>
</gene>
<dbReference type="AlphaFoldDB" id="A0AAN9TM43"/>
<accession>A0AAN9TM43</accession>
<evidence type="ECO:0000256" key="4">
    <source>
        <dbReference type="ARBA" id="ARBA00023015"/>
    </source>
</evidence>
<protein>
    <recommendedName>
        <fullName evidence="3">Mediator of RNA polymerase II transcription subunit 24</fullName>
    </recommendedName>
    <alternativeName>
        <fullName evidence="8">Mediator complex subunit 24</fullName>
    </alternativeName>
</protein>
<proteinExistence type="inferred from homology"/>
<evidence type="ECO:0000256" key="7">
    <source>
        <dbReference type="ARBA" id="ARBA00023242"/>
    </source>
</evidence>
<dbReference type="GO" id="GO:0016592">
    <property type="term" value="C:mediator complex"/>
    <property type="evidence" value="ECO:0007669"/>
    <property type="project" value="InterPro"/>
</dbReference>
<dbReference type="EMBL" id="JBBCAQ010000036">
    <property type="protein sequence ID" value="KAK7575601.1"/>
    <property type="molecule type" value="Genomic_DNA"/>
</dbReference>
<evidence type="ECO:0000256" key="1">
    <source>
        <dbReference type="ARBA" id="ARBA00004123"/>
    </source>
</evidence>
<dbReference type="Pfam" id="PF11277">
    <property type="entry name" value="Med24_N"/>
    <property type="match status" value="1"/>
</dbReference>
<dbReference type="InterPro" id="IPR021429">
    <property type="entry name" value="Mediator_Med24"/>
</dbReference>
<comment type="caution">
    <text evidence="9">The sequence shown here is derived from an EMBL/GenBank/DDBJ whole genome shotgun (WGS) entry which is preliminary data.</text>
</comment>
<evidence type="ECO:0000256" key="6">
    <source>
        <dbReference type="ARBA" id="ARBA00023163"/>
    </source>
</evidence>
<keyword evidence="6" id="KW-0804">Transcription</keyword>